<keyword evidence="4 8" id="KW-0645">Protease</keyword>
<dbReference type="Pfam" id="PF13620">
    <property type="entry name" value="CarboxypepD_reg"/>
    <property type="match status" value="4"/>
</dbReference>
<dbReference type="Gene3D" id="3.40.50.200">
    <property type="entry name" value="Peptidase S8/S53 domain"/>
    <property type="match status" value="1"/>
</dbReference>
<name>A0ABQ4EM54_9ACTN</name>
<evidence type="ECO:0000256" key="7">
    <source>
        <dbReference type="ARBA" id="ARBA00030238"/>
    </source>
</evidence>
<dbReference type="SUPFAM" id="SSF49452">
    <property type="entry name" value="Starch-binding domain-like"/>
    <property type="match status" value="1"/>
</dbReference>
<dbReference type="RefSeq" id="WP_203856908.1">
    <property type="nucleotide sequence ID" value="NZ_BAAAZQ010000009.1"/>
</dbReference>
<dbReference type="CDD" id="cd07481">
    <property type="entry name" value="Peptidases_S8_BacillopeptidaseF-like"/>
    <property type="match status" value="1"/>
</dbReference>
<evidence type="ECO:0000256" key="4">
    <source>
        <dbReference type="ARBA" id="ARBA00022670"/>
    </source>
</evidence>
<keyword evidence="5 8" id="KW-0378">Hydrolase</keyword>
<keyword evidence="12" id="KW-1185">Reference proteome</keyword>
<dbReference type="EC" id="3.2.1.1" evidence="3"/>
<dbReference type="SUPFAM" id="SSF49464">
    <property type="entry name" value="Carboxypeptidase regulatory domain-like"/>
    <property type="match status" value="4"/>
</dbReference>
<comment type="catalytic activity">
    <reaction evidence="1">
        <text>Endohydrolysis of (1-&gt;4)-alpha-D-glucosidic linkages in polysaccharides containing three or more (1-&gt;4)-alpha-linked D-glucose units.</text>
        <dbReference type="EC" id="3.2.1.1"/>
    </reaction>
</comment>
<feature type="domain" description="Peptidase S8/S53" evidence="10">
    <location>
        <begin position="183"/>
        <end position="445"/>
    </location>
</feature>
<dbReference type="PANTHER" id="PTHR43806">
    <property type="entry name" value="PEPTIDASE S8"/>
    <property type="match status" value="1"/>
</dbReference>
<dbReference type="PANTHER" id="PTHR43806:SF67">
    <property type="entry name" value="EGF-LIKE DOMAIN-CONTAINING PROTEIN"/>
    <property type="match status" value="1"/>
</dbReference>
<evidence type="ECO:0000313" key="12">
    <source>
        <dbReference type="Proteomes" id="UP000621500"/>
    </source>
</evidence>
<protein>
    <recommendedName>
        <fullName evidence="3">alpha-amylase</fullName>
        <ecNumber evidence="3">3.2.1.1</ecNumber>
    </recommendedName>
    <alternativeName>
        <fullName evidence="7">1,4-alpha-D-glucan glucanohydrolase</fullName>
    </alternativeName>
</protein>
<feature type="signal peptide" evidence="9">
    <location>
        <begin position="1"/>
        <end position="30"/>
    </location>
</feature>
<dbReference type="InterPro" id="IPR023828">
    <property type="entry name" value="Peptidase_S8_Ser-AS"/>
</dbReference>
<dbReference type="PROSITE" id="PS51892">
    <property type="entry name" value="SUBTILASE"/>
    <property type="match status" value="1"/>
</dbReference>
<dbReference type="EMBL" id="BONX01000009">
    <property type="protein sequence ID" value="GIG95312.1"/>
    <property type="molecule type" value="Genomic_DNA"/>
</dbReference>
<dbReference type="Gene3D" id="2.60.40.10">
    <property type="entry name" value="Immunoglobulins"/>
    <property type="match status" value="1"/>
</dbReference>
<dbReference type="Pfam" id="PF00082">
    <property type="entry name" value="Peptidase_S8"/>
    <property type="match status" value="1"/>
</dbReference>
<dbReference type="InterPro" id="IPR033857">
    <property type="entry name" value="Bacillopeptidase_F"/>
</dbReference>
<reference evidence="11 12" key="1">
    <citation type="submission" date="2021-01" db="EMBL/GenBank/DDBJ databases">
        <title>Whole genome shotgun sequence of Plantactinospora mayteni NBRC 109088.</title>
        <authorList>
            <person name="Komaki H."/>
            <person name="Tamura T."/>
        </authorList>
    </citation>
    <scope>NUCLEOTIDE SEQUENCE [LARGE SCALE GENOMIC DNA]</scope>
    <source>
        <strain evidence="11 12">NBRC 109088</strain>
    </source>
</reference>
<comment type="similarity">
    <text evidence="2 8">Belongs to the peptidase S8 family.</text>
</comment>
<keyword evidence="6 8" id="KW-0720">Serine protease</keyword>
<dbReference type="Gene3D" id="2.60.40.1120">
    <property type="entry name" value="Carboxypeptidase-like, regulatory domain"/>
    <property type="match status" value="3"/>
</dbReference>
<evidence type="ECO:0000256" key="6">
    <source>
        <dbReference type="ARBA" id="ARBA00022825"/>
    </source>
</evidence>
<keyword evidence="9" id="KW-0732">Signal</keyword>
<organism evidence="11 12">
    <name type="scientific">Plantactinospora mayteni</name>
    <dbReference type="NCBI Taxonomy" id="566021"/>
    <lineage>
        <taxon>Bacteria</taxon>
        <taxon>Bacillati</taxon>
        <taxon>Actinomycetota</taxon>
        <taxon>Actinomycetes</taxon>
        <taxon>Micromonosporales</taxon>
        <taxon>Micromonosporaceae</taxon>
        <taxon>Plantactinospora</taxon>
    </lineage>
</organism>
<dbReference type="InterPro" id="IPR013783">
    <property type="entry name" value="Ig-like_fold"/>
</dbReference>
<evidence type="ECO:0000256" key="5">
    <source>
        <dbReference type="ARBA" id="ARBA00022801"/>
    </source>
</evidence>
<evidence type="ECO:0000313" key="11">
    <source>
        <dbReference type="EMBL" id="GIG95312.1"/>
    </source>
</evidence>
<dbReference type="InterPro" id="IPR013784">
    <property type="entry name" value="Carb-bd-like_fold"/>
</dbReference>
<dbReference type="InterPro" id="IPR000209">
    <property type="entry name" value="Peptidase_S8/S53_dom"/>
</dbReference>
<dbReference type="InterPro" id="IPR036852">
    <property type="entry name" value="Peptidase_S8/S53_dom_sf"/>
</dbReference>
<comment type="caution">
    <text evidence="11">The sequence shown here is derived from an EMBL/GenBank/DDBJ whole genome shotgun (WGS) entry which is preliminary data.</text>
</comment>
<accession>A0ABQ4EM54</accession>
<dbReference type="InterPro" id="IPR008969">
    <property type="entry name" value="CarboxyPept-like_regulatory"/>
</dbReference>
<gene>
    <name evidence="11" type="ORF">Pma05_18850</name>
</gene>
<dbReference type="SUPFAM" id="SSF52743">
    <property type="entry name" value="Subtilisin-like"/>
    <property type="match status" value="1"/>
</dbReference>
<dbReference type="InterPro" id="IPR015500">
    <property type="entry name" value="Peptidase_S8_subtilisin-rel"/>
</dbReference>
<feature type="chain" id="PRO_5047243310" description="alpha-amylase" evidence="9">
    <location>
        <begin position="31"/>
        <end position="1285"/>
    </location>
</feature>
<evidence type="ECO:0000256" key="1">
    <source>
        <dbReference type="ARBA" id="ARBA00000548"/>
    </source>
</evidence>
<evidence type="ECO:0000256" key="3">
    <source>
        <dbReference type="ARBA" id="ARBA00012595"/>
    </source>
</evidence>
<proteinExistence type="inferred from homology"/>
<dbReference type="PROSITE" id="PS00138">
    <property type="entry name" value="SUBTILASE_SER"/>
    <property type="match status" value="1"/>
</dbReference>
<feature type="active site" description="Charge relay system" evidence="8">
    <location>
        <position position="410"/>
    </location>
</feature>
<evidence type="ECO:0000256" key="9">
    <source>
        <dbReference type="SAM" id="SignalP"/>
    </source>
</evidence>
<evidence type="ECO:0000256" key="2">
    <source>
        <dbReference type="ARBA" id="ARBA00011073"/>
    </source>
</evidence>
<dbReference type="InterPro" id="IPR050131">
    <property type="entry name" value="Peptidase_S8_subtilisin-like"/>
</dbReference>
<feature type="active site" description="Charge relay system" evidence="8">
    <location>
        <position position="238"/>
    </location>
</feature>
<sequence length="1285" mass="135016">MPSPLSRRLASVLTALLAATLLPTPTPAGAAPPGAAPADRLQPAARQALTGGRTADLIVEFTERADLSAARGLRSHGQRTGYGRSALAAVAERSQRDVRDLLTARKVRHQPLWIVNAVHVTGADAKLAAELARRPEVRTVRTARTFAAPKPTPTRTAAAAAGVEWNIERIRANRVWSEYDIRGEGIVVANIDTGVQYDHPALVRQYRGNLGDGRMDHRFNWYDPYGDCSGEPCDTSGHGTHTMGAMVGDDGEGNQVGVAPGARWVAARGCFADGCRELALLLAGEWVMAPFDDTLQFRPDLAPHIVNNSWGSDVGGDPFFQDVVRRWTEVGIMPVFAAGNAGPDCGSAGSPGDYPLSFAVAAFGSDNAIADFSSRGAAGAAEVKPDIAAPGVAIRSTVPGSRFSSYDGTSMAAPHVAGSVALLWSAAPELIGDVAATRALLAGAAIETADLSCGGTAADNPVWGEGRLDAYAAVTAAPRGPRGTLTGVVRSTAGQPVSDALVRITGGNRTERVTRTDATGRYTVTAPPDDYRLTVAAFGFTEGGTSIRITADATTTGDLTVNALPRHTIRGVVRDPGGTGAPGIAVRLLATPLPTIPTGDDGSYRIDDVPVGSYRLTFGSGRCLTAGSRWVTVDGDETVDLEPPAEVDAQGYQCNGTDAGYVAGTDVLPLTGDDESLRVTLPFTMPFYGRYQSSAWIATNGFLSFDRAADNSINREVPNPSIPNAAIFGFWDDLVVDAQASVRTASFGSAPDRRFVVEWRNVTFYDEPERVSFSIEMFESGDVVVHYGDLSAGALARGAGASVGVENQAGTVGLEYSRDVAALRPHTAIAFRAAGAIHGTVTKPDGSPADGALVSATTGDSAAVTTTTATDGIYLLHLPLGTYQVEVTLATFGVHRSTVALDTSGARVVHDVRLALNERVVSGVIRDSLGAPVRGARVRLQHPRFTTPAVTTGGDGAYRFEKVPENDTATYVYASVDGCQRDGRLYLPEIIGGDVVGDVTVVAPTGVVDGADSYGYQCLLGGVEQSFATTPVAVDTAAGPTAVALPFPFRLYDESYSTAYVSAYGYLTFLPATYQSGSNSTLPTTVSHQPDAAVYGFWDGLTLDATSRVSFGTAGSAPNRRVMVSWQNVLLGDAARASFDIVLHESGRIDIQHRALPDTPAGRGRSATVGIEDESSDQAHEYLYMDERLRSGQSIRYLPPGTVTGLVTDAVTGAPVAGATLEFLRLDDVEEQVTTDAAGRYTLRAPLGTYAVRVLRTGWFGADGQVTLDLPFGTVHRNFALDAVG</sequence>
<dbReference type="PRINTS" id="PR00723">
    <property type="entry name" value="SUBTILISIN"/>
</dbReference>
<evidence type="ECO:0000256" key="8">
    <source>
        <dbReference type="PROSITE-ProRule" id="PRU01240"/>
    </source>
</evidence>
<evidence type="ECO:0000259" key="10">
    <source>
        <dbReference type="Pfam" id="PF00082"/>
    </source>
</evidence>
<dbReference type="Proteomes" id="UP000621500">
    <property type="component" value="Unassembled WGS sequence"/>
</dbReference>
<feature type="active site" description="Charge relay system" evidence="8">
    <location>
        <position position="192"/>
    </location>
</feature>